<dbReference type="AlphaFoldDB" id="A0A1L6MXG3"/>
<evidence type="ECO:0000313" key="7">
    <source>
        <dbReference type="EMBL" id="APS00263.1"/>
    </source>
</evidence>
<dbReference type="InterPro" id="IPR000544">
    <property type="entry name" value="Octanoyltransferase"/>
</dbReference>
<dbReference type="InterPro" id="IPR004143">
    <property type="entry name" value="BPL_LPL_catalytic"/>
</dbReference>
<evidence type="ECO:0000256" key="4">
    <source>
        <dbReference type="ARBA" id="ARBA00024732"/>
    </source>
</evidence>
<feature type="site" description="Lowers pKa of active site Cys" evidence="5">
    <location>
        <position position="158"/>
    </location>
</feature>
<accession>A0A1L6MXG3</accession>
<evidence type="ECO:0000256" key="5">
    <source>
        <dbReference type="HAMAP-Rule" id="MF_00013"/>
    </source>
</evidence>
<feature type="binding site" evidence="5">
    <location>
        <begin position="174"/>
        <end position="176"/>
    </location>
    <ligand>
        <name>substrate</name>
    </ligand>
</feature>
<dbReference type="InterPro" id="IPR020605">
    <property type="entry name" value="Octanoyltransferase_CS"/>
</dbReference>
<dbReference type="Proteomes" id="UP000185544">
    <property type="component" value="Chromosome"/>
</dbReference>
<reference evidence="7 8" key="1">
    <citation type="submission" date="2016-08" db="EMBL/GenBank/DDBJ databases">
        <title>Identification and validation of antigenic proteins from Pajaroellobacter abortibovis using de-novo genome sequence assembly and reverse vaccinology.</title>
        <authorList>
            <person name="Welly B.T."/>
            <person name="Miller M.R."/>
            <person name="Stott J.L."/>
            <person name="Blanchard M.T."/>
            <person name="Islas-Trejo A.D."/>
            <person name="O'Rourke S.M."/>
            <person name="Young A.E."/>
            <person name="Medrano J.F."/>
            <person name="Van Eenennaam A.L."/>
        </authorList>
    </citation>
    <scope>NUCLEOTIDE SEQUENCE [LARGE SCALE GENOMIC DNA]</scope>
    <source>
        <strain evidence="7 8">BTF92-0548A/99-0131</strain>
    </source>
</reference>
<dbReference type="PROSITE" id="PS01313">
    <property type="entry name" value="LIPB"/>
    <property type="match status" value="1"/>
</dbReference>
<dbReference type="EMBL" id="CP016908">
    <property type="protein sequence ID" value="APS00263.1"/>
    <property type="molecule type" value="Genomic_DNA"/>
</dbReference>
<feature type="domain" description="BPL/LPL catalytic" evidence="6">
    <location>
        <begin position="31"/>
        <end position="231"/>
    </location>
</feature>
<protein>
    <recommendedName>
        <fullName evidence="5">Octanoyltransferase</fullName>
        <ecNumber evidence="5">2.3.1.181</ecNumber>
    </recommendedName>
    <alternativeName>
        <fullName evidence="5">Lipoate-protein ligase B</fullName>
    </alternativeName>
    <alternativeName>
        <fullName evidence="5">Lipoyl/octanoyl transferase</fullName>
    </alternativeName>
    <alternativeName>
        <fullName evidence="5">Octanoyl-[acyl-carrier-protein]-protein N-octanoyltransferase</fullName>
    </alternativeName>
</protein>
<dbReference type="STRING" id="1882918.BCY86_05865"/>
<keyword evidence="3 5" id="KW-0012">Acyltransferase</keyword>
<dbReference type="NCBIfam" id="TIGR00214">
    <property type="entry name" value="lipB"/>
    <property type="match status" value="1"/>
</dbReference>
<keyword evidence="2 5" id="KW-0808">Transferase</keyword>
<evidence type="ECO:0000256" key="1">
    <source>
        <dbReference type="ARBA" id="ARBA00004821"/>
    </source>
</evidence>
<comment type="similarity">
    <text evidence="5">Belongs to the LipB family.</text>
</comment>
<feature type="active site" description="Acyl-thioester intermediate" evidence="5">
    <location>
        <position position="192"/>
    </location>
</feature>
<dbReference type="Gene3D" id="3.30.930.10">
    <property type="entry name" value="Bira Bifunctional Protein, Domain 2"/>
    <property type="match status" value="1"/>
</dbReference>
<dbReference type="GO" id="GO:0009249">
    <property type="term" value="P:protein lipoylation"/>
    <property type="evidence" value="ECO:0007669"/>
    <property type="project" value="InterPro"/>
</dbReference>
<dbReference type="RefSeq" id="WP_075276927.1">
    <property type="nucleotide sequence ID" value="NZ_CP016908.1"/>
</dbReference>
<dbReference type="KEGG" id="pabo:BCY86_05865"/>
<dbReference type="UniPathway" id="UPA00538">
    <property type="reaction ID" value="UER00592"/>
</dbReference>
<comment type="catalytic activity">
    <reaction evidence="5">
        <text>octanoyl-[ACP] + L-lysyl-[protein] = N(6)-octanoyl-L-lysyl-[protein] + holo-[ACP] + H(+)</text>
        <dbReference type="Rhea" id="RHEA:17665"/>
        <dbReference type="Rhea" id="RHEA-COMP:9636"/>
        <dbReference type="Rhea" id="RHEA-COMP:9685"/>
        <dbReference type="Rhea" id="RHEA-COMP:9752"/>
        <dbReference type="Rhea" id="RHEA-COMP:9928"/>
        <dbReference type="ChEBI" id="CHEBI:15378"/>
        <dbReference type="ChEBI" id="CHEBI:29969"/>
        <dbReference type="ChEBI" id="CHEBI:64479"/>
        <dbReference type="ChEBI" id="CHEBI:78463"/>
        <dbReference type="ChEBI" id="CHEBI:78809"/>
        <dbReference type="EC" id="2.3.1.181"/>
    </reaction>
</comment>
<comment type="miscellaneous">
    <text evidence="5">In the reaction, the free carboxyl group of octanoic acid is attached via an amide linkage to the epsilon-amino group of a specific lysine residue of lipoyl domains of lipoate-dependent enzymes.</text>
</comment>
<comment type="pathway">
    <text evidence="1 5">Protein modification; protein lipoylation via endogenous pathway; protein N(6)-(lipoyl)lysine from octanoyl-[acyl-carrier-protein]: step 1/2.</text>
</comment>
<dbReference type="GO" id="GO:0033819">
    <property type="term" value="F:lipoyl(octanoyl) transferase activity"/>
    <property type="evidence" value="ECO:0007669"/>
    <property type="project" value="UniProtKB-EC"/>
</dbReference>
<feature type="binding site" evidence="5">
    <location>
        <begin position="76"/>
        <end position="83"/>
    </location>
    <ligand>
        <name>substrate</name>
    </ligand>
</feature>
<dbReference type="InterPro" id="IPR045864">
    <property type="entry name" value="aa-tRNA-synth_II/BPL/LPL"/>
</dbReference>
<feature type="binding site" evidence="5">
    <location>
        <begin position="161"/>
        <end position="163"/>
    </location>
    <ligand>
        <name>substrate</name>
    </ligand>
</feature>
<dbReference type="PANTHER" id="PTHR10993">
    <property type="entry name" value="OCTANOYLTRANSFERASE"/>
    <property type="match status" value="1"/>
</dbReference>
<gene>
    <name evidence="5" type="primary">lipB</name>
    <name evidence="7" type="ORF">BCY86_05865</name>
</gene>
<dbReference type="Pfam" id="PF21948">
    <property type="entry name" value="LplA-B_cat"/>
    <property type="match status" value="1"/>
</dbReference>
<dbReference type="PROSITE" id="PS51733">
    <property type="entry name" value="BPL_LPL_CATALYTIC"/>
    <property type="match status" value="1"/>
</dbReference>
<dbReference type="OrthoDB" id="9787061at2"/>
<evidence type="ECO:0000259" key="6">
    <source>
        <dbReference type="PROSITE" id="PS51733"/>
    </source>
</evidence>
<dbReference type="HAMAP" id="MF_00013">
    <property type="entry name" value="LipB"/>
    <property type="match status" value="1"/>
</dbReference>
<dbReference type="EC" id="2.3.1.181" evidence="5"/>
<name>A0A1L6MXG3_9BACT</name>
<dbReference type="SUPFAM" id="SSF55681">
    <property type="entry name" value="Class II aaRS and biotin synthetases"/>
    <property type="match status" value="1"/>
</dbReference>
<dbReference type="PANTHER" id="PTHR10993:SF7">
    <property type="entry name" value="LIPOYLTRANSFERASE 2, MITOCHONDRIAL-RELATED"/>
    <property type="match status" value="1"/>
</dbReference>
<evidence type="ECO:0000256" key="3">
    <source>
        <dbReference type="ARBA" id="ARBA00023315"/>
    </source>
</evidence>
<comment type="function">
    <text evidence="4 5">Catalyzes the transfer of endogenously produced octanoic acid from octanoyl-acyl-carrier-protein onto the lipoyl domains of lipoate-dependent enzymes. Lipoyl-ACP can also act as a substrate although octanoyl-ACP is likely to be the physiological substrate.</text>
</comment>
<proteinExistence type="inferred from homology"/>
<keyword evidence="5" id="KW-0963">Cytoplasm</keyword>
<dbReference type="CDD" id="cd16444">
    <property type="entry name" value="LipB"/>
    <property type="match status" value="1"/>
</dbReference>
<dbReference type="GO" id="GO:0005737">
    <property type="term" value="C:cytoplasm"/>
    <property type="evidence" value="ECO:0007669"/>
    <property type="project" value="UniProtKB-SubCell"/>
</dbReference>
<keyword evidence="8" id="KW-1185">Reference proteome</keyword>
<organism evidence="7 8">
    <name type="scientific">Pajaroellobacter abortibovis</name>
    <dbReference type="NCBI Taxonomy" id="1882918"/>
    <lineage>
        <taxon>Bacteria</taxon>
        <taxon>Pseudomonadati</taxon>
        <taxon>Myxococcota</taxon>
        <taxon>Polyangia</taxon>
        <taxon>Polyangiales</taxon>
        <taxon>Polyangiaceae</taxon>
    </lineage>
</organism>
<evidence type="ECO:0000256" key="2">
    <source>
        <dbReference type="ARBA" id="ARBA00022679"/>
    </source>
</evidence>
<sequence>MRSIDAHWLGRMPYQKAHSLQLALVNARKQGLIENTLLLLEHEPVITLGRGADPAHVRISDEMRACLGVERYETGRGGGVTYHGPGQLIAYPIFDLKPNHCDVRQYVQNLAKVMVLLAGHYGICAKSLQEPKRIGVWIDRNSPFEWGQMQAYEHRLAKLGSIGIRLSHWITMHGFSFNVAPDLQAFDWIVPCGISNLDVTSLANVGISTPSLECLAEISLPCFEQVFEAPVRYADVLETQALYQHVLPSEEAEVGL</sequence>
<comment type="subcellular location">
    <subcellularLocation>
        <location evidence="5">Cytoplasm</location>
    </subcellularLocation>
</comment>
<evidence type="ECO:0000313" key="8">
    <source>
        <dbReference type="Proteomes" id="UP000185544"/>
    </source>
</evidence>